<dbReference type="Pfam" id="PF13487">
    <property type="entry name" value="HD_5"/>
    <property type="match status" value="1"/>
</dbReference>
<dbReference type="PROSITE" id="PS51832">
    <property type="entry name" value="HD_GYP"/>
    <property type="match status" value="1"/>
</dbReference>
<dbReference type="Pfam" id="PF00072">
    <property type="entry name" value="Response_reg"/>
    <property type="match status" value="1"/>
</dbReference>
<dbReference type="EC" id="3.1.4.52" evidence="5"/>
<organism evidence="5 6">
    <name type="scientific">Candidatus Thiodiazotropha endolucinida</name>
    <dbReference type="NCBI Taxonomy" id="1655433"/>
    <lineage>
        <taxon>Bacteria</taxon>
        <taxon>Pseudomonadati</taxon>
        <taxon>Pseudomonadota</taxon>
        <taxon>Gammaproteobacteria</taxon>
        <taxon>Chromatiales</taxon>
        <taxon>Sedimenticolaceae</taxon>
        <taxon>Candidatus Thiodiazotropha</taxon>
    </lineage>
</organism>
<dbReference type="SUPFAM" id="SSF109604">
    <property type="entry name" value="HD-domain/PDEase-like"/>
    <property type="match status" value="1"/>
</dbReference>
<evidence type="ECO:0000259" key="4">
    <source>
        <dbReference type="PROSITE" id="PS51832"/>
    </source>
</evidence>
<dbReference type="OrthoDB" id="9802066at2"/>
<dbReference type="PANTHER" id="PTHR45228">
    <property type="entry name" value="CYCLIC DI-GMP PHOSPHODIESTERASE TM_0186-RELATED"/>
    <property type="match status" value="1"/>
</dbReference>
<dbReference type="NCBIfam" id="TIGR00277">
    <property type="entry name" value="HDIG"/>
    <property type="match status" value="1"/>
</dbReference>
<proteinExistence type="predicted"/>
<reference evidence="5 6" key="1">
    <citation type="submission" date="2016-06" db="EMBL/GenBank/DDBJ databases">
        <title>Genome sequence of endosymbiont of Candidatus Endolucinida thiodiazotropha.</title>
        <authorList>
            <person name="Poehlein A."/>
            <person name="Koenig S."/>
            <person name="Heiden S.E."/>
            <person name="Thuermer A."/>
            <person name="Voget S."/>
            <person name="Daniel R."/>
            <person name="Markert S."/>
            <person name="Gros O."/>
            <person name="Schweder T."/>
        </authorList>
    </citation>
    <scope>NUCLEOTIDE SEQUENCE [LARGE SCALE GENOMIC DNA]</scope>
    <source>
        <strain evidence="5 6">COS</strain>
    </source>
</reference>
<feature type="domain" description="HD" evidence="3">
    <location>
        <begin position="156"/>
        <end position="278"/>
    </location>
</feature>
<keyword evidence="5" id="KW-0378">Hydrolase</keyword>
<dbReference type="Gene3D" id="1.10.3210.10">
    <property type="entry name" value="Hypothetical protein af1432"/>
    <property type="match status" value="1"/>
</dbReference>
<dbReference type="InterPro" id="IPR052020">
    <property type="entry name" value="Cyclic_di-GMP/3'3'-cGAMP_PDE"/>
</dbReference>
<dbReference type="SUPFAM" id="SSF52172">
    <property type="entry name" value="CheY-like"/>
    <property type="match status" value="1"/>
</dbReference>
<dbReference type="PROSITE" id="PS50110">
    <property type="entry name" value="RESPONSE_REGULATORY"/>
    <property type="match status" value="1"/>
</dbReference>
<evidence type="ECO:0000313" key="5">
    <source>
        <dbReference type="EMBL" id="ODJ86904.1"/>
    </source>
</evidence>
<dbReference type="RefSeq" id="WP_069126252.1">
    <property type="nucleotide sequence ID" value="NZ_MARB01000016.1"/>
</dbReference>
<gene>
    <name evidence="5" type="primary">rpfG_4</name>
    <name evidence="5" type="ORF">CODIS_28600</name>
</gene>
<dbReference type="EMBL" id="MARB01000016">
    <property type="protein sequence ID" value="ODJ86904.1"/>
    <property type="molecule type" value="Genomic_DNA"/>
</dbReference>
<evidence type="ECO:0000259" key="3">
    <source>
        <dbReference type="PROSITE" id="PS51831"/>
    </source>
</evidence>
<dbReference type="PROSITE" id="PS51831">
    <property type="entry name" value="HD"/>
    <property type="match status" value="1"/>
</dbReference>
<comment type="caution">
    <text evidence="5">The sequence shown here is derived from an EMBL/GenBank/DDBJ whole genome shotgun (WGS) entry which is preliminary data.</text>
</comment>
<dbReference type="GO" id="GO:0000160">
    <property type="term" value="P:phosphorelay signal transduction system"/>
    <property type="evidence" value="ECO:0007669"/>
    <property type="project" value="InterPro"/>
</dbReference>
<sequence>MISQSDRPYRILIVDDNELHLTMHVETLQSLPCQVITADSGHKALTLVEQEDFDLVLLDKRLPDIDGDEVCYRIRRDLDNHLLPVIMVTAFGNPESLRHSLSNGANDFIKKPYDPLELKSRARAAMEMKHLIDQLDNAASVLFTLAKMVEARDPTTGEHCNRLIRTCRILGEDLNLTVADREALRKGAILHDIGKIGIPDSVLLKPGELTPEEWRVMRRHAVIGADLCNRLNSVRDAVPIIRHHHERWDGSGYPDGLSGDRIPLVARVFQYADIYDALRHDRVYSKAQTVEYVVEVIEDEINKGWRDPEIGKVYIDLLMRDPGRFDAD</sequence>
<dbReference type="AlphaFoldDB" id="A0A7Z1AF89"/>
<protein>
    <submittedName>
        <fullName evidence="5">Cyclic di-GMP phosphodiesterase response regulator RpfG</fullName>
        <ecNumber evidence="5">3.1.4.52</ecNumber>
    </submittedName>
</protein>
<accession>A0A7Z1AF89</accession>
<dbReference type="InterPro" id="IPR001789">
    <property type="entry name" value="Sig_transdc_resp-reg_receiver"/>
</dbReference>
<dbReference type="Gene3D" id="3.40.50.2300">
    <property type="match status" value="1"/>
</dbReference>
<evidence type="ECO:0000256" key="1">
    <source>
        <dbReference type="PROSITE-ProRule" id="PRU00169"/>
    </source>
</evidence>
<dbReference type="InterPro" id="IPR011006">
    <property type="entry name" value="CheY-like_superfamily"/>
</dbReference>
<evidence type="ECO:0000259" key="2">
    <source>
        <dbReference type="PROSITE" id="PS50110"/>
    </source>
</evidence>
<feature type="domain" description="HD-GYP" evidence="4">
    <location>
        <begin position="134"/>
        <end position="328"/>
    </location>
</feature>
<dbReference type="GO" id="GO:0071111">
    <property type="term" value="F:cyclic-guanylate-specific phosphodiesterase activity"/>
    <property type="evidence" value="ECO:0007669"/>
    <property type="project" value="UniProtKB-EC"/>
</dbReference>
<dbReference type="InterPro" id="IPR037522">
    <property type="entry name" value="HD_GYP_dom"/>
</dbReference>
<keyword evidence="1" id="KW-0597">Phosphoprotein</keyword>
<dbReference type="SMART" id="SM00448">
    <property type="entry name" value="REC"/>
    <property type="match status" value="1"/>
</dbReference>
<feature type="domain" description="Response regulatory" evidence="2">
    <location>
        <begin position="10"/>
        <end position="126"/>
    </location>
</feature>
<dbReference type="CDD" id="cd00077">
    <property type="entry name" value="HDc"/>
    <property type="match status" value="1"/>
</dbReference>
<dbReference type="InterPro" id="IPR006675">
    <property type="entry name" value="HDIG_dom"/>
</dbReference>
<dbReference type="InterPro" id="IPR003607">
    <property type="entry name" value="HD/PDEase_dom"/>
</dbReference>
<dbReference type="SMART" id="SM00471">
    <property type="entry name" value="HDc"/>
    <property type="match status" value="1"/>
</dbReference>
<dbReference type="Proteomes" id="UP000094769">
    <property type="component" value="Unassembled WGS sequence"/>
</dbReference>
<dbReference type="PANTHER" id="PTHR45228:SF1">
    <property type="entry name" value="CYCLIC DI-GMP PHOSPHODIESTERASE TM_0186"/>
    <property type="match status" value="1"/>
</dbReference>
<feature type="modified residue" description="4-aspartylphosphate" evidence="1">
    <location>
        <position position="59"/>
    </location>
</feature>
<keyword evidence="6" id="KW-1185">Reference proteome</keyword>
<name>A0A7Z1AF89_9GAMM</name>
<evidence type="ECO:0000313" key="6">
    <source>
        <dbReference type="Proteomes" id="UP000094769"/>
    </source>
</evidence>
<dbReference type="InterPro" id="IPR006674">
    <property type="entry name" value="HD_domain"/>
</dbReference>